<gene>
    <name evidence="2" type="ORF">BB347_18135</name>
    <name evidence="3" type="ORF">SAMN05421809_3643</name>
</gene>
<reference evidence="3 4" key="2">
    <citation type="submission" date="2017-01" db="EMBL/GenBank/DDBJ databases">
        <authorList>
            <person name="Mah S.A."/>
            <person name="Swanson W.J."/>
            <person name="Moy G.W."/>
            <person name="Vacquier V.D."/>
        </authorList>
    </citation>
    <scope>NUCLEOTIDE SEQUENCE [LARGE SCALE GENOMIC DNA]</scope>
    <source>
        <strain evidence="3 4">CGMCC 1.8909</strain>
    </source>
</reference>
<sequence length="87" mass="9727">MGEDSRDDAFRNPAHGPARTAGGLEAERVDFQVTYEEQCAQNRSHYHFKTRARNTPLEDLITRQPIEDSCPRCGGAVIGLPNRTVID</sequence>
<dbReference type="Proteomes" id="UP000185687">
    <property type="component" value="Unassembled WGS sequence"/>
</dbReference>
<protein>
    <submittedName>
        <fullName evidence="3">Uncharacterized protein</fullName>
    </submittedName>
</protein>
<keyword evidence="2" id="KW-0614">Plasmid</keyword>
<geneLocation type="plasmid" evidence="2">
    <name>unnamed2</name>
</geneLocation>
<dbReference type="AlphaFoldDB" id="A0A1N7G0T6"/>
<reference evidence="2 5" key="1">
    <citation type="submission" date="2017-01" db="EMBL/GenBank/DDBJ databases">
        <title>Complete genome sequence of Haloterrigena daqingensis type strain (JX313T).</title>
        <authorList>
            <person name="Shuang W."/>
        </authorList>
    </citation>
    <scope>NUCLEOTIDE SEQUENCE [LARGE SCALE GENOMIC DNA]</scope>
    <source>
        <strain evidence="5">JX313</strain>
        <strain evidence="2">JX313T</strain>
        <plasmid evidence="5">Plasmid unnamed2</plasmid>
        <plasmid evidence="2">unnamed2</plasmid>
    </source>
</reference>
<accession>A0A1N7G0T6</accession>
<dbReference type="KEGG" id="hda:BB347_18135"/>
<name>A0A1N7G0T6_9EURY</name>
<evidence type="ECO:0000313" key="5">
    <source>
        <dbReference type="Proteomes" id="UP000187321"/>
    </source>
</evidence>
<evidence type="ECO:0000256" key="1">
    <source>
        <dbReference type="SAM" id="MobiDB-lite"/>
    </source>
</evidence>
<evidence type="ECO:0000313" key="3">
    <source>
        <dbReference type="EMBL" id="SIS06168.1"/>
    </source>
</evidence>
<evidence type="ECO:0000313" key="2">
    <source>
        <dbReference type="EMBL" id="APX98614.1"/>
    </source>
</evidence>
<organism evidence="3 4">
    <name type="scientific">Natronorubrum daqingense</name>
    <dbReference type="NCBI Taxonomy" id="588898"/>
    <lineage>
        <taxon>Archaea</taxon>
        <taxon>Methanobacteriati</taxon>
        <taxon>Methanobacteriota</taxon>
        <taxon>Stenosarchaea group</taxon>
        <taxon>Halobacteria</taxon>
        <taxon>Halobacteriales</taxon>
        <taxon>Natrialbaceae</taxon>
        <taxon>Natronorubrum</taxon>
    </lineage>
</organism>
<keyword evidence="4" id="KW-1185">Reference proteome</keyword>
<dbReference type="EMBL" id="CP019329">
    <property type="protein sequence ID" value="APX98614.1"/>
    <property type="molecule type" value="Genomic_DNA"/>
</dbReference>
<proteinExistence type="predicted"/>
<dbReference type="EMBL" id="FTNP01000008">
    <property type="protein sequence ID" value="SIS06168.1"/>
    <property type="molecule type" value="Genomic_DNA"/>
</dbReference>
<dbReference type="Proteomes" id="UP000187321">
    <property type="component" value="Plasmid unnamed2"/>
</dbReference>
<evidence type="ECO:0000313" key="4">
    <source>
        <dbReference type="Proteomes" id="UP000185687"/>
    </source>
</evidence>
<feature type="region of interest" description="Disordered" evidence="1">
    <location>
        <begin position="1"/>
        <end position="25"/>
    </location>
</feature>